<dbReference type="Proteomes" id="UP000544095">
    <property type="component" value="Unassembled WGS sequence"/>
</dbReference>
<gene>
    <name evidence="1" type="ORF">FPANT_2424</name>
</gene>
<keyword evidence="2" id="KW-1185">Reference proteome</keyword>
<evidence type="ECO:0000313" key="1">
    <source>
        <dbReference type="EMBL" id="KAF5600409.1"/>
    </source>
</evidence>
<protein>
    <submittedName>
        <fullName evidence="1">Uncharacterized protein</fullName>
    </submittedName>
</protein>
<dbReference type="AlphaFoldDB" id="A0A8H5UX28"/>
<organism evidence="1 2">
    <name type="scientific">Fusarium pseudoanthophilum</name>
    <dbReference type="NCBI Taxonomy" id="48495"/>
    <lineage>
        <taxon>Eukaryota</taxon>
        <taxon>Fungi</taxon>
        <taxon>Dikarya</taxon>
        <taxon>Ascomycota</taxon>
        <taxon>Pezizomycotina</taxon>
        <taxon>Sordariomycetes</taxon>
        <taxon>Hypocreomycetidae</taxon>
        <taxon>Hypocreales</taxon>
        <taxon>Nectriaceae</taxon>
        <taxon>Fusarium</taxon>
        <taxon>Fusarium fujikuroi species complex</taxon>
    </lineage>
</organism>
<evidence type="ECO:0000313" key="2">
    <source>
        <dbReference type="Proteomes" id="UP000544095"/>
    </source>
</evidence>
<name>A0A8H5UX28_9HYPO</name>
<comment type="caution">
    <text evidence="1">The sequence shown here is derived from an EMBL/GenBank/DDBJ whole genome shotgun (WGS) entry which is preliminary data.</text>
</comment>
<dbReference type="EMBL" id="JAAOAR010000103">
    <property type="protein sequence ID" value="KAF5600409.1"/>
    <property type="molecule type" value="Genomic_DNA"/>
</dbReference>
<accession>A0A8H5UX28</accession>
<proteinExistence type="predicted"/>
<reference evidence="1 2" key="1">
    <citation type="submission" date="2020-05" db="EMBL/GenBank/DDBJ databases">
        <title>Identification and distribution of gene clusters putatively required for synthesis of sphingolipid metabolism inhibitors in phylogenetically diverse species of the filamentous fungus Fusarium.</title>
        <authorList>
            <person name="Kim H.-S."/>
            <person name="Busman M."/>
            <person name="Brown D.W."/>
            <person name="Divon H."/>
            <person name="Uhlig S."/>
            <person name="Proctor R.H."/>
        </authorList>
    </citation>
    <scope>NUCLEOTIDE SEQUENCE [LARGE SCALE GENOMIC DNA]</scope>
    <source>
        <strain evidence="1 2">NRRL 25211</strain>
    </source>
</reference>
<sequence length="156" mass="17725">MSKITTVDEFDVRTVQYMVDFLYTGALRLPSPLLLLIRNPALTLDTWQQGQQRLLWTMVSFLTPLSNSMLHLGDASANIATRPDGDDGNGCTFSINSEEDESGGYPSQFFIHRIKESVSLSNSRLDNEQDDKPPRDFFFFGNQQQGSDLWNDFYSL</sequence>